<gene>
    <name evidence="1" type="ORF">BOTCAL_0056g00240</name>
</gene>
<dbReference type="OrthoDB" id="3526780at2759"/>
<reference evidence="1 2" key="1">
    <citation type="submission" date="2017-11" db="EMBL/GenBank/DDBJ databases">
        <title>Comparative genomics of Botrytis spp.</title>
        <authorList>
            <person name="Valero-Jimenez C.A."/>
            <person name="Tapia P."/>
            <person name="Veloso J."/>
            <person name="Silva-Moreno E."/>
            <person name="Staats M."/>
            <person name="Valdes J.H."/>
            <person name="Van Kan J.A.L."/>
        </authorList>
    </citation>
    <scope>NUCLEOTIDE SEQUENCE [LARGE SCALE GENOMIC DNA]</scope>
    <source>
        <strain evidence="1 2">MUCL2830</strain>
    </source>
</reference>
<evidence type="ECO:0000313" key="2">
    <source>
        <dbReference type="Proteomes" id="UP000297299"/>
    </source>
</evidence>
<name>A0A4Y8DCS4_9HELO</name>
<dbReference type="AlphaFoldDB" id="A0A4Y8DCS4"/>
<sequence length="182" mass="20247">MAVAWKTPKLTLLKRFKPTSSSSSIFSFSSFKDNESTLDDEAQTLRKERTGHTSVTACIPGSIDWQSVDERGSKLSEDSDIGMEMEVADSEQISGVVESVEPRVRFPVMTQTIFNSAAITQLHDDLEQIKNEVNKLRAASVPSKDEITLPKRMSLSQLTEMFPAVGDQTDAKLNQKLSYARE</sequence>
<dbReference type="EMBL" id="PHWZ01000056">
    <property type="protein sequence ID" value="TEY77315.1"/>
    <property type="molecule type" value="Genomic_DNA"/>
</dbReference>
<organism evidence="1 2">
    <name type="scientific">Botryotinia calthae</name>
    <dbReference type="NCBI Taxonomy" id="38488"/>
    <lineage>
        <taxon>Eukaryota</taxon>
        <taxon>Fungi</taxon>
        <taxon>Dikarya</taxon>
        <taxon>Ascomycota</taxon>
        <taxon>Pezizomycotina</taxon>
        <taxon>Leotiomycetes</taxon>
        <taxon>Helotiales</taxon>
        <taxon>Sclerotiniaceae</taxon>
        <taxon>Botryotinia</taxon>
    </lineage>
</organism>
<protein>
    <submittedName>
        <fullName evidence="1">Uncharacterized protein</fullName>
    </submittedName>
</protein>
<dbReference type="Proteomes" id="UP000297299">
    <property type="component" value="Unassembled WGS sequence"/>
</dbReference>
<evidence type="ECO:0000313" key="1">
    <source>
        <dbReference type="EMBL" id="TEY77315.1"/>
    </source>
</evidence>
<accession>A0A4Y8DCS4</accession>
<dbReference type="STRING" id="38488.A0A4Y8DCS4"/>
<comment type="caution">
    <text evidence="1">The sequence shown here is derived from an EMBL/GenBank/DDBJ whole genome shotgun (WGS) entry which is preliminary data.</text>
</comment>
<proteinExistence type="predicted"/>
<keyword evidence="2" id="KW-1185">Reference proteome</keyword>